<feature type="domain" description="Right handed beta helix" evidence="4">
    <location>
        <begin position="392"/>
        <end position="534"/>
    </location>
</feature>
<proteinExistence type="predicted"/>
<feature type="domain" description="Right handed beta helix" evidence="4">
    <location>
        <begin position="177"/>
        <end position="294"/>
    </location>
</feature>
<dbReference type="Proteomes" id="UP000325508">
    <property type="component" value="Segment"/>
</dbReference>
<keyword evidence="3" id="KW-0946">Virion</keyword>
<evidence type="ECO:0000313" key="5">
    <source>
        <dbReference type="EMBL" id="QFG05156.1"/>
    </source>
</evidence>
<dbReference type="Gene3D" id="2.160.20.10">
    <property type="entry name" value="Single-stranded right-handed beta-helix, Pectin lyase-like"/>
    <property type="match status" value="2"/>
</dbReference>
<keyword evidence="2" id="KW-0677">Repeat</keyword>
<dbReference type="GO" id="GO:0044423">
    <property type="term" value="C:virion component"/>
    <property type="evidence" value="ECO:0007669"/>
    <property type="project" value="UniProtKB-KW"/>
</dbReference>
<name>A0A5J6T3Z8_9CAUD</name>
<evidence type="ECO:0000256" key="2">
    <source>
        <dbReference type="ARBA" id="ARBA00022737"/>
    </source>
</evidence>
<dbReference type="InterPro" id="IPR006626">
    <property type="entry name" value="PbH1"/>
</dbReference>
<keyword evidence="6" id="KW-1185">Reference proteome</keyword>
<dbReference type="PANTHER" id="PTHR22990">
    <property type="entry name" value="F-BOX ONLY PROTEIN"/>
    <property type="match status" value="1"/>
</dbReference>
<dbReference type="SMART" id="SM00710">
    <property type="entry name" value="PbH1"/>
    <property type="match status" value="10"/>
</dbReference>
<dbReference type="InterPro" id="IPR051550">
    <property type="entry name" value="SCF-Subunits/Alg-Epimerases"/>
</dbReference>
<gene>
    <name evidence="5" type="primary">11</name>
    <name evidence="5" type="ORF">019DV002_11</name>
</gene>
<evidence type="ECO:0000313" key="6">
    <source>
        <dbReference type="Proteomes" id="UP000325508"/>
    </source>
</evidence>
<evidence type="ECO:0000256" key="3">
    <source>
        <dbReference type="ARBA" id="ARBA00022844"/>
    </source>
</evidence>
<accession>A0A5J6T3Z8</accession>
<dbReference type="Pfam" id="PF13229">
    <property type="entry name" value="Beta_helix"/>
    <property type="match status" value="2"/>
</dbReference>
<reference evidence="5 6" key="1">
    <citation type="submission" date="2019-07" db="EMBL/GenBank/DDBJ databases">
        <authorList>
            <person name="Loney R.E."/>
            <person name="Krukonis G.P."/>
            <person name="Delesalle V.A."/>
        </authorList>
    </citation>
    <scope>NUCLEOTIDE SEQUENCE [LARGE SCALE GENOMIC DNA]</scope>
</reference>
<comment type="subcellular location">
    <subcellularLocation>
        <location evidence="1">Virion</location>
    </subcellularLocation>
</comment>
<dbReference type="GO" id="GO:0019058">
    <property type="term" value="P:viral life cycle"/>
    <property type="evidence" value="ECO:0007669"/>
    <property type="project" value="UniProtKB-ARBA"/>
</dbReference>
<protein>
    <submittedName>
        <fullName evidence="5">Tail spike</fullName>
    </submittedName>
</protein>
<dbReference type="InterPro" id="IPR039448">
    <property type="entry name" value="Beta_helix"/>
</dbReference>
<evidence type="ECO:0000259" key="4">
    <source>
        <dbReference type="Pfam" id="PF13229"/>
    </source>
</evidence>
<evidence type="ECO:0000256" key="1">
    <source>
        <dbReference type="ARBA" id="ARBA00004328"/>
    </source>
</evidence>
<dbReference type="EMBL" id="MN176220">
    <property type="protein sequence ID" value="QFG05156.1"/>
    <property type="molecule type" value="Genomic_DNA"/>
</dbReference>
<dbReference type="SUPFAM" id="SSF51126">
    <property type="entry name" value="Pectin lyase-like"/>
    <property type="match status" value="2"/>
</dbReference>
<dbReference type="GO" id="GO:0051701">
    <property type="term" value="P:biological process involved in interaction with host"/>
    <property type="evidence" value="ECO:0007669"/>
    <property type="project" value="UniProtKB-ARBA"/>
</dbReference>
<organism evidence="5 6">
    <name type="scientific">Bacillus phage 019DV002</name>
    <dbReference type="NCBI Taxonomy" id="2601653"/>
    <lineage>
        <taxon>Viruses</taxon>
        <taxon>Duplodnaviria</taxon>
        <taxon>Heunggongvirae</taxon>
        <taxon>Uroviricota</taxon>
        <taxon>Caudoviricetes</taxon>
        <taxon>Ehrlichviridae</taxon>
        <taxon>Gettysburgvirus</taxon>
        <taxon>Gettysburgvirus gv019DV002</taxon>
    </lineage>
</organism>
<sequence length="580" mass="63132">MNTYELEIDRWGISSGGSNPIETTQGFNDAVQYAKTEGYAEIFVPKGHYLIDCVSKFGSRPEYGGGIRLVSDLNVTLHPEATFKVLANDATGYSLFYLELIENVTIKGGRIYGDRYEHTYTYYNDNTKTHEWGYGIHVRGSRNIHIKNVFVADCTGDNIWIAAHGMMNWTTPYTPARDVTVSKCTLVRGRRNCLATNGCEGLLVDDCAIEDAGGEGGTRPQYGIDLEGFGESGIKYDHPYKLVVRNCKFKGNALGDISSFTAGKVIIEGNTCENVISYGYSTDILIENNLIINEGEVKPYGIDSLGVSSTETGNRATIKGNTIRGFNIGINAKGKGVLVGNNTLENISAVAIQVYQATDALIANNRVDSDCIHFQALLAENTLFAGNKSEGNSKDYAYKITNSKGITFTGNELTEGYGGYYVQGSLRSKIISNTLQLVGTGMGIYWGINSEVEAKGNIIEAGSGVPIMGYADLYKAIIKDNTVKGCQAVYAVYLKGGKRHNIESNILEIARNADYGYGVYIEGTSGAKLKGNSVEVTNDRGLTSSFYTEKSTGSLVVMNDYNKGVIKTHETDTVENNYLV</sequence>
<dbReference type="InterPro" id="IPR012334">
    <property type="entry name" value="Pectin_lyas_fold"/>
</dbReference>
<dbReference type="PANTHER" id="PTHR22990:SF15">
    <property type="entry name" value="F-BOX ONLY PROTEIN 10"/>
    <property type="match status" value="1"/>
</dbReference>
<dbReference type="InterPro" id="IPR011050">
    <property type="entry name" value="Pectin_lyase_fold/virulence"/>
</dbReference>